<keyword evidence="1" id="KW-0472">Membrane</keyword>
<feature type="transmembrane region" description="Helical" evidence="1">
    <location>
        <begin position="17"/>
        <end position="36"/>
    </location>
</feature>
<proteinExistence type="predicted"/>
<reference evidence="2 3" key="1">
    <citation type="journal article" date="2013" name="Genome Announc.">
        <title>Draft Genome Sequence of Indibacter alkaliphilus Strain LW1T, Isolated from Lonar Lake, a Haloalkaline Lake in the Buldana District of Maharashtra, India.</title>
        <authorList>
            <person name="Singh A."/>
            <person name="Kumar Jangir P."/>
            <person name="Sharma R."/>
            <person name="Singh A."/>
            <person name="Kumar Pinnaka A."/>
            <person name="Shivaji S."/>
        </authorList>
    </citation>
    <scope>NUCLEOTIDE SEQUENCE [LARGE SCALE GENOMIC DNA]</scope>
    <source>
        <strain evidence="3">CCUG 57479 / KCTC 22604 / LW1</strain>
    </source>
</reference>
<evidence type="ECO:0000313" key="3">
    <source>
        <dbReference type="Proteomes" id="UP000006073"/>
    </source>
</evidence>
<dbReference type="STRING" id="1189612.A33Q_4662"/>
<keyword evidence="3" id="KW-1185">Reference proteome</keyword>
<comment type="caution">
    <text evidence="2">The sequence shown here is derived from an EMBL/GenBank/DDBJ whole genome shotgun (WGS) entry which is preliminary data.</text>
</comment>
<dbReference type="RefSeq" id="WP_009035497.1">
    <property type="nucleotide sequence ID" value="NZ_ALWO02000054.1"/>
</dbReference>
<gene>
    <name evidence="2" type="ORF">A33Q_4662</name>
</gene>
<sequence>MLKHRSKNPNNDDEIKFGFQLLIIIGLLKTFSLGYFQMQSKEMTMFWESSIPMQELDFIRYLFRFSGLVI</sequence>
<evidence type="ECO:0000256" key="1">
    <source>
        <dbReference type="SAM" id="Phobius"/>
    </source>
</evidence>
<dbReference type="AlphaFoldDB" id="S2CYF0"/>
<dbReference type="Proteomes" id="UP000006073">
    <property type="component" value="Unassembled WGS sequence"/>
</dbReference>
<keyword evidence="1" id="KW-1133">Transmembrane helix</keyword>
<keyword evidence="1" id="KW-0812">Transmembrane</keyword>
<organism evidence="2 3">
    <name type="scientific">Indibacter alkaliphilus (strain CCUG 57479 / KCTC 22604 / LW1)</name>
    <dbReference type="NCBI Taxonomy" id="1189612"/>
    <lineage>
        <taxon>Bacteria</taxon>
        <taxon>Pseudomonadati</taxon>
        <taxon>Bacteroidota</taxon>
        <taxon>Cytophagia</taxon>
        <taxon>Cytophagales</taxon>
        <taxon>Cyclobacteriaceae</taxon>
    </lineage>
</organism>
<dbReference type="EMBL" id="ALWO02000054">
    <property type="protein sequence ID" value="EOZ91594.1"/>
    <property type="molecule type" value="Genomic_DNA"/>
</dbReference>
<evidence type="ECO:0000313" key="2">
    <source>
        <dbReference type="EMBL" id="EOZ91594.1"/>
    </source>
</evidence>
<accession>S2CYF0</accession>
<protein>
    <submittedName>
        <fullName evidence="2">Uncharacterized protein</fullName>
    </submittedName>
</protein>
<name>S2CYF0_INDAL</name>